<organism evidence="3 4">
    <name type="scientific">Triparma laevis f. inornata</name>
    <dbReference type="NCBI Taxonomy" id="1714386"/>
    <lineage>
        <taxon>Eukaryota</taxon>
        <taxon>Sar</taxon>
        <taxon>Stramenopiles</taxon>
        <taxon>Ochrophyta</taxon>
        <taxon>Bolidophyceae</taxon>
        <taxon>Parmales</taxon>
        <taxon>Triparmaceae</taxon>
        <taxon>Triparma</taxon>
    </lineage>
</organism>
<feature type="region of interest" description="Disordered" evidence="2">
    <location>
        <begin position="356"/>
        <end position="378"/>
    </location>
</feature>
<accession>A0A9W7ARA7</accession>
<feature type="compositionally biased region" description="Basic and acidic residues" evidence="2">
    <location>
        <begin position="360"/>
        <end position="378"/>
    </location>
</feature>
<feature type="compositionally biased region" description="Polar residues" evidence="2">
    <location>
        <begin position="90"/>
        <end position="104"/>
    </location>
</feature>
<feature type="region of interest" description="Disordered" evidence="2">
    <location>
        <begin position="121"/>
        <end position="282"/>
    </location>
</feature>
<proteinExistence type="predicted"/>
<reference evidence="4" key="1">
    <citation type="journal article" date="2023" name="Commun. Biol.">
        <title>Genome analysis of Parmales, the sister group of diatoms, reveals the evolutionary specialization of diatoms from phago-mixotrophs to photoautotrophs.</title>
        <authorList>
            <person name="Ban H."/>
            <person name="Sato S."/>
            <person name="Yoshikawa S."/>
            <person name="Yamada K."/>
            <person name="Nakamura Y."/>
            <person name="Ichinomiya M."/>
            <person name="Sato N."/>
            <person name="Blanc-Mathieu R."/>
            <person name="Endo H."/>
            <person name="Kuwata A."/>
            <person name="Ogata H."/>
        </authorList>
    </citation>
    <scope>NUCLEOTIDE SEQUENCE [LARGE SCALE GENOMIC DNA]</scope>
</reference>
<dbReference type="AlphaFoldDB" id="A0A9W7ARA7"/>
<feature type="compositionally biased region" description="Gly residues" evidence="2">
    <location>
        <begin position="1"/>
        <end position="10"/>
    </location>
</feature>
<dbReference type="GO" id="GO:0005814">
    <property type="term" value="C:centriole"/>
    <property type="evidence" value="ECO:0007669"/>
    <property type="project" value="TreeGrafter"/>
</dbReference>
<dbReference type="PANTHER" id="PTHR33689:SF1">
    <property type="entry name" value="FAS-BINDING FACTOR 1"/>
    <property type="match status" value="1"/>
</dbReference>
<feature type="compositionally biased region" description="Basic and acidic residues" evidence="2">
    <location>
        <begin position="310"/>
        <end position="330"/>
    </location>
</feature>
<dbReference type="InterPro" id="IPR033561">
    <property type="entry name" value="FBF1"/>
</dbReference>
<feature type="compositionally biased region" description="Low complexity" evidence="2">
    <location>
        <begin position="183"/>
        <end position="199"/>
    </location>
</feature>
<feature type="compositionally biased region" description="Acidic residues" evidence="2">
    <location>
        <begin position="232"/>
        <end position="243"/>
    </location>
</feature>
<evidence type="ECO:0000313" key="4">
    <source>
        <dbReference type="Proteomes" id="UP001162640"/>
    </source>
</evidence>
<dbReference type="EMBL" id="BLQM01000176">
    <property type="protein sequence ID" value="GMH72505.1"/>
    <property type="molecule type" value="Genomic_DNA"/>
</dbReference>
<evidence type="ECO:0000256" key="2">
    <source>
        <dbReference type="SAM" id="MobiDB-lite"/>
    </source>
</evidence>
<dbReference type="GO" id="GO:0097539">
    <property type="term" value="C:ciliary transition fiber"/>
    <property type="evidence" value="ECO:0007669"/>
    <property type="project" value="InterPro"/>
</dbReference>
<dbReference type="GO" id="GO:0090162">
    <property type="term" value="P:establishment of epithelial cell polarity"/>
    <property type="evidence" value="ECO:0007669"/>
    <property type="project" value="InterPro"/>
</dbReference>
<comment type="caution">
    <text evidence="3">The sequence shown here is derived from an EMBL/GenBank/DDBJ whole genome shotgun (WGS) entry which is preliminary data.</text>
</comment>
<evidence type="ECO:0000313" key="3">
    <source>
        <dbReference type="EMBL" id="GMH72505.1"/>
    </source>
</evidence>
<name>A0A9W7ARA7_9STRA</name>
<gene>
    <name evidence="3" type="ORF">TL16_g05935</name>
</gene>
<protein>
    <submittedName>
        <fullName evidence="3">Uncharacterized protein</fullName>
    </submittedName>
</protein>
<keyword evidence="1" id="KW-0175">Coiled coil</keyword>
<feature type="compositionally biased region" description="Polar residues" evidence="2">
    <location>
        <begin position="256"/>
        <end position="270"/>
    </location>
</feature>
<dbReference type="GO" id="GO:0036064">
    <property type="term" value="C:ciliary basal body"/>
    <property type="evidence" value="ECO:0007669"/>
    <property type="project" value="TreeGrafter"/>
</dbReference>
<dbReference type="GO" id="GO:0060271">
    <property type="term" value="P:cilium assembly"/>
    <property type="evidence" value="ECO:0007669"/>
    <property type="project" value="InterPro"/>
</dbReference>
<feature type="region of interest" description="Disordered" evidence="2">
    <location>
        <begin position="1"/>
        <end position="104"/>
    </location>
</feature>
<sequence>MSSFGLGGGPHPDAGKRTSVSSGVPDFDSQMQSLLDAPIPNDQDKKKGKKKGKKKAEGQDQVPKGHSSAGDLLGLEDSADVNTGGADISMEQSSDSLYRPTQGTAAATMDALSKITGEGALEKSDNFDIDELLPSGPSSNPKPKASSTPTTAAAANSGASSYGSTSPLGGGGYKPSVGRNRRASALPSSSTLGSSNSRSGVRRHSSVTSAGLDQGKIASLSKYAASKKTSESDSDLDSDDSDNDTNASGGRLSPRATGSSLGARNSSKNSPPKDKALVTSLEKQIASLRSEKEALIRQHASEMASVRHNPSAERELSDLRSKLRSAEEKSGSLTNEVAKLQLKQAEDRTVSQAKFNELVDEMRRKNDEERRSMMKSHDDGVAQMKKTHIEEIGNVKQRSADAQVMESLASQIKQSAATLKILENQMITSKMATDAGRESQLEARERLIGDIERSSRESMERSESQAVRLQGSVGAVEDVMRSLRNQNVEERERLKGEHARLESMQAGLMQERAQFLAVNEEERSRIADRWASFEVEKRKMEENLAIRREDVERGRAKLEREKAEFARLQGEASRAAEAQVEEMSKEEKRLNDARGALMRDLSLFEQKQEAAKQDLLLAESSRLELDALRGKLDEDKRRLGSMGEELHKLGQEVHQRGNEAENKLSEAEKIKAEGINAQRTALAAKNQIDVERTRLGEEKKRAEAERVGIAHERMMLIRDQTNNRQLNMKLSSAVTVSKTTGGQAAWGPVGVNHHAPVGGVGVGRPFNANSGESRANIYNREMLSMLRKQVVDLGAGEGGGCGSLGRSYAERSEFLDDEENFMNSVRKSAGVGGKIDSSLQASDF</sequence>
<dbReference type="PANTHER" id="PTHR33689">
    <property type="entry name" value="FAS-BINDING FACTOR 1"/>
    <property type="match status" value="1"/>
</dbReference>
<feature type="coiled-coil region" evidence="1">
    <location>
        <begin position="541"/>
        <end position="638"/>
    </location>
</feature>
<evidence type="ECO:0000256" key="1">
    <source>
        <dbReference type="SAM" id="Coils"/>
    </source>
</evidence>
<feature type="region of interest" description="Disordered" evidence="2">
    <location>
        <begin position="299"/>
        <end position="333"/>
    </location>
</feature>
<feature type="compositionally biased region" description="Low complexity" evidence="2">
    <location>
        <begin position="134"/>
        <end position="167"/>
    </location>
</feature>
<dbReference type="Proteomes" id="UP001162640">
    <property type="component" value="Unassembled WGS sequence"/>
</dbReference>